<dbReference type="EMBL" id="QNUK01000356">
    <property type="protein sequence ID" value="KAF5894797.1"/>
    <property type="molecule type" value="Genomic_DNA"/>
</dbReference>
<dbReference type="PROSITE" id="PS50088">
    <property type="entry name" value="ANK_REPEAT"/>
    <property type="match status" value="7"/>
</dbReference>
<proteinExistence type="predicted"/>
<dbReference type="SUPFAM" id="SSF48403">
    <property type="entry name" value="Ankyrin repeat"/>
    <property type="match status" value="2"/>
</dbReference>
<feature type="repeat" description="ANK" evidence="1">
    <location>
        <begin position="506"/>
        <end position="538"/>
    </location>
</feature>
<dbReference type="InterPro" id="IPR002110">
    <property type="entry name" value="Ankyrin_rpt"/>
</dbReference>
<dbReference type="PROSITE" id="PS50297">
    <property type="entry name" value="ANK_REP_REGION"/>
    <property type="match status" value="7"/>
</dbReference>
<evidence type="ECO:0000313" key="3">
    <source>
        <dbReference type="EMBL" id="KAF5894797.1"/>
    </source>
</evidence>
<sequence>MASGIMLRSNTMAQDPIESKQVHKLLQLVTQKKKELVEKFSMRTPGVINMTEPEEGISALHLVAMSHDMDMARFLLSLNAHPDIQDKMGRTPMMLAAELGDVRMVELLANNRANMTLVDKEGKGILFYCIQPTKMHAQILEMASNMNADVNNVSNAGKSVFMLACERAKDCEHLCIRLLEKGADPCVADAETGCTPLMAAVRAGAVELVRAILQRGANPNSVDKRQMRAAHVAASKGLFEVLRMLSSYLADFNVETSLGNTPLHAAAAEGYAECCRFLAQRGCNATTKNILNLIPSQIAKKNGHKAALKELKLAEKASTSEATISCISAAKLHDWSYQHEDELRDAFQAAVESDAPVENIPTKTFASVLQAHNAPIDNDGLNNIIEQIDVHCNEQININDFFLGKNFLPNKYQLMCYVPKTADEADTKKEDRSPLLAYTENFDDTRKISEPFTCKSRERLRSDHASNVEKPLEMYININQCVQTDDFEALSLAFKQDVPVDFRDRCYKTPLMTACKSGNYQMAQFLISHGANVNAYDQVKWTALHHACFTGNTEIVNLLLEHGAVVDAVTSNGVTPLMRAIQSCKIDSVEQLIKAGANIEATNKRGDNCVFLATKYGTGAICNLVKTSLELSQAKKPEKKGAAAAPPPAKAPEKGKDPGGKPAGKEAVTPKTKAGQKKCVIALNLLSTDHCITFPSVN</sequence>
<name>A0A8J4WXA4_CLAMG</name>
<feature type="repeat" description="ANK" evidence="1">
    <location>
        <begin position="192"/>
        <end position="224"/>
    </location>
</feature>
<dbReference type="Pfam" id="PF12796">
    <property type="entry name" value="Ank_2"/>
    <property type="match status" value="3"/>
</dbReference>
<feature type="repeat" description="ANK" evidence="1">
    <location>
        <begin position="258"/>
        <end position="290"/>
    </location>
</feature>
<feature type="region of interest" description="Disordered" evidence="2">
    <location>
        <begin position="636"/>
        <end position="675"/>
    </location>
</feature>
<organism evidence="3 4">
    <name type="scientific">Clarias magur</name>
    <name type="common">Asian catfish</name>
    <name type="synonym">Macropteronotus magur</name>
    <dbReference type="NCBI Taxonomy" id="1594786"/>
    <lineage>
        <taxon>Eukaryota</taxon>
        <taxon>Metazoa</taxon>
        <taxon>Chordata</taxon>
        <taxon>Craniata</taxon>
        <taxon>Vertebrata</taxon>
        <taxon>Euteleostomi</taxon>
        <taxon>Actinopterygii</taxon>
        <taxon>Neopterygii</taxon>
        <taxon>Teleostei</taxon>
        <taxon>Ostariophysi</taxon>
        <taxon>Siluriformes</taxon>
        <taxon>Clariidae</taxon>
        <taxon>Clarias</taxon>
    </lineage>
</organism>
<evidence type="ECO:0000313" key="4">
    <source>
        <dbReference type="Proteomes" id="UP000727407"/>
    </source>
</evidence>
<feature type="repeat" description="ANK" evidence="1">
    <location>
        <begin position="55"/>
        <end position="87"/>
    </location>
</feature>
<keyword evidence="1" id="KW-0040">ANK repeat</keyword>
<feature type="repeat" description="ANK" evidence="1">
    <location>
        <begin position="88"/>
        <end position="120"/>
    </location>
</feature>
<protein>
    <submittedName>
        <fullName evidence="3">Ankyrin repeat and EF-hand domain-containing protein 1-like</fullName>
    </submittedName>
</protein>
<comment type="caution">
    <text evidence="3">The sequence shown here is derived from an EMBL/GenBank/DDBJ whole genome shotgun (WGS) entry which is preliminary data.</text>
</comment>
<feature type="non-terminal residue" evidence="3">
    <location>
        <position position="1"/>
    </location>
</feature>
<dbReference type="Pfam" id="PF00023">
    <property type="entry name" value="Ank"/>
    <property type="match status" value="1"/>
</dbReference>
<gene>
    <name evidence="3" type="ORF">DAT39_015492</name>
</gene>
<dbReference type="SMART" id="SM00248">
    <property type="entry name" value="ANK"/>
    <property type="match status" value="9"/>
</dbReference>
<evidence type="ECO:0000256" key="2">
    <source>
        <dbReference type="SAM" id="MobiDB-lite"/>
    </source>
</evidence>
<keyword evidence="4" id="KW-1185">Reference proteome</keyword>
<reference evidence="3" key="1">
    <citation type="submission" date="2020-07" db="EMBL/GenBank/DDBJ databases">
        <title>Clarias magur genome sequencing, assembly and annotation.</title>
        <authorList>
            <person name="Kushwaha B."/>
            <person name="Kumar R."/>
            <person name="Das P."/>
            <person name="Joshi C.G."/>
            <person name="Kumar D."/>
            <person name="Nagpure N.S."/>
            <person name="Pandey M."/>
            <person name="Agarwal S."/>
            <person name="Srivastava S."/>
            <person name="Singh M."/>
            <person name="Sahoo L."/>
            <person name="Jayasankar P."/>
            <person name="Meher P.K."/>
            <person name="Koringa P.G."/>
            <person name="Iquebal M.A."/>
            <person name="Das S.P."/>
            <person name="Bit A."/>
            <person name="Patnaik S."/>
            <person name="Patel N."/>
            <person name="Shah T.M."/>
            <person name="Hinsu A."/>
            <person name="Jena J.K."/>
        </authorList>
    </citation>
    <scope>NUCLEOTIDE SEQUENCE</scope>
    <source>
        <strain evidence="3">CIFAMagur01</strain>
        <tissue evidence="3">Testis</tissue>
    </source>
</reference>
<dbReference type="InterPro" id="IPR036770">
    <property type="entry name" value="Ankyrin_rpt-contain_sf"/>
</dbReference>
<dbReference type="Gene3D" id="1.25.40.20">
    <property type="entry name" value="Ankyrin repeat-containing domain"/>
    <property type="match status" value="4"/>
</dbReference>
<accession>A0A8J4WXA4</accession>
<dbReference type="OrthoDB" id="539213at2759"/>
<feature type="repeat" description="ANK" evidence="1">
    <location>
        <begin position="539"/>
        <end position="571"/>
    </location>
</feature>
<dbReference type="Proteomes" id="UP000727407">
    <property type="component" value="Unassembled WGS sequence"/>
</dbReference>
<feature type="repeat" description="ANK" evidence="1">
    <location>
        <begin position="572"/>
        <end position="604"/>
    </location>
</feature>
<dbReference type="PANTHER" id="PTHR24127:SF1">
    <property type="entry name" value="ANKYRIN REPEAT AND EF-HAND DOMAIN-CONTAINING PROTEIN 1"/>
    <property type="match status" value="1"/>
</dbReference>
<dbReference type="AlphaFoldDB" id="A0A8J4WXA4"/>
<dbReference type="PRINTS" id="PR01415">
    <property type="entry name" value="ANKYRIN"/>
</dbReference>
<evidence type="ECO:0000256" key="1">
    <source>
        <dbReference type="PROSITE-ProRule" id="PRU00023"/>
    </source>
</evidence>
<dbReference type="PANTHER" id="PTHR24127">
    <property type="entry name" value="ANKYRIN REPEAT AND EF-HAND DOMAIN-CONTAINING PROTEIN 1"/>
    <property type="match status" value="1"/>
</dbReference>
<dbReference type="InterPro" id="IPR052801">
    <property type="entry name" value="Ankyrin-EF-hand"/>
</dbReference>